<organism evidence="12 13">
    <name type="scientific">Acetatifactor muris</name>
    <dbReference type="NCBI Taxonomy" id="879566"/>
    <lineage>
        <taxon>Bacteria</taxon>
        <taxon>Bacillati</taxon>
        <taxon>Bacillota</taxon>
        <taxon>Clostridia</taxon>
        <taxon>Lachnospirales</taxon>
        <taxon>Lachnospiraceae</taxon>
        <taxon>Acetatifactor</taxon>
    </lineage>
</organism>
<dbReference type="InterPro" id="IPR001547">
    <property type="entry name" value="Glyco_hydro_5"/>
</dbReference>
<evidence type="ECO:0000313" key="12">
    <source>
        <dbReference type="EMBL" id="SOY31128.1"/>
    </source>
</evidence>
<proteinExistence type="inferred from homology"/>
<evidence type="ECO:0000256" key="6">
    <source>
        <dbReference type="ARBA" id="ARBA00023295"/>
    </source>
</evidence>
<dbReference type="SUPFAM" id="SSF51445">
    <property type="entry name" value="(Trans)glycosidases"/>
    <property type="match status" value="1"/>
</dbReference>
<name>A0A2K4ZKW2_9FIRM</name>
<feature type="signal peptide" evidence="10">
    <location>
        <begin position="1"/>
        <end position="27"/>
    </location>
</feature>
<keyword evidence="10" id="KW-0732">Signal</keyword>
<evidence type="ECO:0000256" key="3">
    <source>
        <dbReference type="ARBA" id="ARBA00022801"/>
    </source>
</evidence>
<dbReference type="OrthoDB" id="154460at2"/>
<keyword evidence="5" id="KW-0119">Carbohydrate metabolism</keyword>
<evidence type="ECO:0000259" key="11">
    <source>
        <dbReference type="Pfam" id="PF00150"/>
    </source>
</evidence>
<dbReference type="EMBL" id="OFSM01000022">
    <property type="protein sequence ID" value="SOY31128.1"/>
    <property type="molecule type" value="Genomic_DNA"/>
</dbReference>
<feature type="compositionally biased region" description="Basic and acidic residues" evidence="9">
    <location>
        <begin position="62"/>
        <end position="83"/>
    </location>
</feature>
<dbReference type="Gene3D" id="3.20.20.80">
    <property type="entry name" value="Glycosidases"/>
    <property type="match status" value="1"/>
</dbReference>
<keyword evidence="7" id="KW-0624">Polysaccharide degradation</keyword>
<evidence type="ECO:0000256" key="9">
    <source>
        <dbReference type="SAM" id="MobiDB-lite"/>
    </source>
</evidence>
<evidence type="ECO:0000256" key="4">
    <source>
        <dbReference type="ARBA" id="ARBA00023001"/>
    </source>
</evidence>
<dbReference type="PROSITE" id="PS00659">
    <property type="entry name" value="GLYCOSYL_HYDROL_F5"/>
    <property type="match status" value="1"/>
</dbReference>
<feature type="region of interest" description="Disordered" evidence="9">
    <location>
        <begin position="47"/>
        <end position="106"/>
    </location>
</feature>
<protein>
    <recommendedName>
        <fullName evidence="2">cellulase</fullName>
        <ecNumber evidence="2">3.2.1.4</ecNumber>
    </recommendedName>
</protein>
<dbReference type="GO" id="GO:0030245">
    <property type="term" value="P:cellulose catabolic process"/>
    <property type="evidence" value="ECO:0007669"/>
    <property type="project" value="UniProtKB-KW"/>
</dbReference>
<gene>
    <name evidence="12" type="primary">celA</name>
    <name evidence="12" type="ORF">AMURIS_03862</name>
</gene>
<evidence type="ECO:0000256" key="1">
    <source>
        <dbReference type="ARBA" id="ARBA00000966"/>
    </source>
</evidence>
<dbReference type="InterPro" id="IPR017853">
    <property type="entry name" value="GH"/>
</dbReference>
<keyword evidence="6 8" id="KW-0326">Glycosidase</keyword>
<comment type="similarity">
    <text evidence="8">Belongs to the glycosyl hydrolase 5 (cellulase A) family.</text>
</comment>
<dbReference type="GO" id="GO:0008810">
    <property type="term" value="F:cellulase activity"/>
    <property type="evidence" value="ECO:0007669"/>
    <property type="project" value="UniProtKB-EC"/>
</dbReference>
<evidence type="ECO:0000256" key="2">
    <source>
        <dbReference type="ARBA" id="ARBA00012601"/>
    </source>
</evidence>
<evidence type="ECO:0000256" key="8">
    <source>
        <dbReference type="RuleBase" id="RU361153"/>
    </source>
</evidence>
<keyword evidence="3 8" id="KW-0378">Hydrolase</keyword>
<comment type="catalytic activity">
    <reaction evidence="1">
        <text>Endohydrolysis of (1-&gt;4)-beta-D-glucosidic linkages in cellulose, lichenin and cereal beta-D-glucans.</text>
        <dbReference type="EC" id="3.2.1.4"/>
    </reaction>
</comment>
<dbReference type="PANTHER" id="PTHR34142:SF1">
    <property type="entry name" value="GLYCOSIDE HYDROLASE FAMILY 5 DOMAIN-CONTAINING PROTEIN"/>
    <property type="match status" value="1"/>
</dbReference>
<evidence type="ECO:0000256" key="7">
    <source>
        <dbReference type="ARBA" id="ARBA00023326"/>
    </source>
</evidence>
<dbReference type="EC" id="3.2.1.4" evidence="2"/>
<reference evidence="12 13" key="1">
    <citation type="submission" date="2018-01" db="EMBL/GenBank/DDBJ databases">
        <authorList>
            <person name="Gaut B.S."/>
            <person name="Morton B.R."/>
            <person name="Clegg M.T."/>
            <person name="Duvall M.R."/>
        </authorList>
    </citation>
    <scope>NUCLEOTIDE SEQUENCE [LARGE SCALE GENOMIC DNA]</scope>
    <source>
        <strain evidence="12">GP69</strain>
    </source>
</reference>
<feature type="domain" description="Glycoside hydrolase family 5" evidence="11">
    <location>
        <begin position="119"/>
        <end position="369"/>
    </location>
</feature>
<dbReference type="AlphaFoldDB" id="A0A2K4ZKW2"/>
<evidence type="ECO:0000313" key="13">
    <source>
        <dbReference type="Proteomes" id="UP000236311"/>
    </source>
</evidence>
<keyword evidence="13" id="KW-1185">Reference proteome</keyword>
<accession>A0A2K4ZKW2</accession>
<feature type="chain" id="PRO_5039280291" description="cellulase" evidence="10">
    <location>
        <begin position="28"/>
        <end position="425"/>
    </location>
</feature>
<keyword evidence="4" id="KW-0136">Cellulose degradation</keyword>
<dbReference type="Proteomes" id="UP000236311">
    <property type="component" value="Unassembled WGS sequence"/>
</dbReference>
<dbReference type="InterPro" id="IPR018087">
    <property type="entry name" value="Glyco_hydro_5_CS"/>
</dbReference>
<evidence type="ECO:0000256" key="5">
    <source>
        <dbReference type="ARBA" id="ARBA00023277"/>
    </source>
</evidence>
<dbReference type="PANTHER" id="PTHR34142">
    <property type="entry name" value="ENDO-BETA-1,4-GLUCANASE A"/>
    <property type="match status" value="1"/>
</dbReference>
<evidence type="ECO:0000256" key="10">
    <source>
        <dbReference type="SAM" id="SignalP"/>
    </source>
</evidence>
<sequence length="425" mass="46629">MWKSVSKYIAFSILLTGILCISGCGNSAVEAESEISIIEAEITEKATDVAEDNPSEITAGENRLEESMEESASKSENKEEHSMGEASKGYMDVPSGDEEGSQGREQTVGQLSVEGTKLVDAAGNPVQLRGISTHGLAWYPSYVNEACFRQLKEEWGANVIRLAMYTAENGGYCTDGDREELKALIKGGVEYAANNDMYVIVDWHVLSDGNPNQYLEESLAFFGEMSEAYAGYTNVLYEICNEPNGNVSWGEIKSYAEQVIEVIRGNDKEGVILVGTPNWSQYVDQAAADPIQGYDNIMYTLHFYAATHTDSLRDTMVKAVESGLPVFVSEYGICDASGNGAINAEQADRWIEVMDSHNISYVAWNLSNKAETSAILKSNCEKTESFSVEDLSDSGKWLYGMLRERRDAASVGENSRSWSDSGQVK</sequence>
<dbReference type="Pfam" id="PF00150">
    <property type="entry name" value="Cellulase"/>
    <property type="match status" value="1"/>
</dbReference>